<feature type="transmembrane region" description="Helical" evidence="13">
    <location>
        <begin position="295"/>
        <end position="321"/>
    </location>
</feature>
<keyword evidence="10" id="KW-0325">Glycoprotein</keyword>
<dbReference type="Gene3D" id="1.20.1070.10">
    <property type="entry name" value="Rhodopsin 7-helix transmembrane proteins"/>
    <property type="match status" value="1"/>
</dbReference>
<dbReference type="PANTHER" id="PTHR45695">
    <property type="entry name" value="LEUCOKININ RECEPTOR-RELATED"/>
    <property type="match status" value="1"/>
</dbReference>
<dbReference type="SUPFAM" id="SSF81321">
    <property type="entry name" value="Family A G protein-coupled receptor-like"/>
    <property type="match status" value="1"/>
</dbReference>
<reference evidence="15" key="2">
    <citation type="submission" date="2022-06" db="UniProtKB">
        <authorList>
            <consortium name="EnsemblMetazoa"/>
        </authorList>
    </citation>
    <scope>IDENTIFICATION</scope>
</reference>
<dbReference type="CDD" id="cd15927">
    <property type="entry name" value="7tmA_Bombesin_R-like"/>
    <property type="match status" value="1"/>
</dbReference>
<keyword evidence="16" id="KW-1185">Reference proteome</keyword>
<evidence type="ECO:0000259" key="14">
    <source>
        <dbReference type="PROSITE" id="PS50262"/>
    </source>
</evidence>
<sequence length="413" mass="46685">MKRAADMANNISTNNTLSINDYYDYADRPETYIVPALFAIIFVIGMIGNVTLVLIFIRNKQMRNVPNIYIINLALGDLLVIISCVPFTSTVYTFPSWPYGLAVCKVSETAKDVSIGVSVFTLTALSADRYFAIVNPMRKLHASTGGRFATRFTLTVAAAIWAAAAACAVPAARFSYVRQFRVHNVTLFEACYPFSEHLGPTYPKLMVTVKFLVYYAVPLAVIACFYVLIARYLMHTTNNMPGELQGQIRQVRARKKVAKAVLAFVLMFAICFLPHHIFMLWFYNYPKSTDEYNTFWHVLRIVGFCLSFINSCINPIALYLVSGTFRKHFDKQLFWWCIESPTATTESNLFVIKKNGIVSRDIKITESITLPSMHTVTNKNRSNKTFTMITNIEGQNIKGIQQGVKKGWMPPPI</sequence>
<dbReference type="KEGG" id="api:100166819"/>
<dbReference type="GO" id="GO:0005886">
    <property type="term" value="C:plasma membrane"/>
    <property type="evidence" value="ECO:0007669"/>
    <property type="project" value="UniProtKB-SubCell"/>
</dbReference>
<keyword evidence="11 12" id="KW-0807">Transducer</keyword>
<comment type="similarity">
    <text evidence="2 12">Belongs to the G-protein coupled receptor 1 family.</text>
</comment>
<feature type="transmembrane region" description="Helical" evidence="13">
    <location>
        <begin position="260"/>
        <end position="283"/>
    </location>
</feature>
<dbReference type="RefSeq" id="XP_001947155.2">
    <property type="nucleotide sequence ID" value="XM_001947120.3"/>
</dbReference>
<name>A0A8R2A2Y1_ACYPI</name>
<accession>A0A8R2A2Y1</accession>
<evidence type="ECO:0000256" key="11">
    <source>
        <dbReference type="ARBA" id="ARBA00023224"/>
    </source>
</evidence>
<proteinExistence type="inferred from homology"/>
<dbReference type="GeneID" id="100166819"/>
<feature type="domain" description="G-protein coupled receptors family 1 profile" evidence="14">
    <location>
        <begin position="48"/>
        <end position="318"/>
    </location>
</feature>
<evidence type="ECO:0000256" key="5">
    <source>
        <dbReference type="ARBA" id="ARBA00022989"/>
    </source>
</evidence>
<dbReference type="PROSITE" id="PS50262">
    <property type="entry name" value="G_PROTEIN_RECEP_F1_2"/>
    <property type="match status" value="1"/>
</dbReference>
<evidence type="ECO:0000313" key="16">
    <source>
        <dbReference type="Proteomes" id="UP000007819"/>
    </source>
</evidence>
<dbReference type="InterPro" id="IPR000276">
    <property type="entry name" value="GPCR_Rhodpsn"/>
</dbReference>
<feature type="transmembrane region" description="Helical" evidence="13">
    <location>
        <begin position="69"/>
        <end position="93"/>
    </location>
</feature>
<dbReference type="EnsemblMetazoa" id="XM_001947120.3">
    <property type="protein sequence ID" value="XP_001947155.2"/>
    <property type="gene ID" value="LOC100166819"/>
</dbReference>
<evidence type="ECO:0000256" key="9">
    <source>
        <dbReference type="ARBA" id="ARBA00023170"/>
    </source>
</evidence>
<evidence type="ECO:0000256" key="10">
    <source>
        <dbReference type="ARBA" id="ARBA00023180"/>
    </source>
</evidence>
<dbReference type="PANTHER" id="PTHR45695:SF26">
    <property type="entry name" value="NEUROPEPTIDE CCHAMIDE-1 RECEPTOR"/>
    <property type="match status" value="1"/>
</dbReference>
<evidence type="ECO:0000256" key="13">
    <source>
        <dbReference type="SAM" id="Phobius"/>
    </source>
</evidence>
<dbReference type="InterPro" id="IPR017452">
    <property type="entry name" value="GPCR_Rhodpsn_7TM"/>
</dbReference>
<dbReference type="InterPro" id="IPR001556">
    <property type="entry name" value="Bombsn_rcpt-like"/>
</dbReference>
<evidence type="ECO:0000256" key="1">
    <source>
        <dbReference type="ARBA" id="ARBA00004651"/>
    </source>
</evidence>
<feature type="transmembrane region" description="Helical" evidence="13">
    <location>
        <begin position="212"/>
        <end position="234"/>
    </location>
</feature>
<feature type="transmembrane region" description="Helical" evidence="13">
    <location>
        <begin position="32"/>
        <end position="57"/>
    </location>
</feature>
<organism evidence="15 16">
    <name type="scientific">Acyrthosiphon pisum</name>
    <name type="common">Pea aphid</name>
    <dbReference type="NCBI Taxonomy" id="7029"/>
    <lineage>
        <taxon>Eukaryota</taxon>
        <taxon>Metazoa</taxon>
        <taxon>Ecdysozoa</taxon>
        <taxon>Arthropoda</taxon>
        <taxon>Hexapoda</taxon>
        <taxon>Insecta</taxon>
        <taxon>Pterygota</taxon>
        <taxon>Neoptera</taxon>
        <taxon>Paraneoptera</taxon>
        <taxon>Hemiptera</taxon>
        <taxon>Sternorrhyncha</taxon>
        <taxon>Aphidomorpha</taxon>
        <taxon>Aphidoidea</taxon>
        <taxon>Aphididae</taxon>
        <taxon>Macrosiphini</taxon>
        <taxon>Acyrthosiphon</taxon>
    </lineage>
</organism>
<dbReference type="GO" id="GO:0008188">
    <property type="term" value="F:neuropeptide receptor activity"/>
    <property type="evidence" value="ECO:0007669"/>
    <property type="project" value="TreeGrafter"/>
</dbReference>
<protein>
    <recommendedName>
        <fullName evidence="14">G-protein coupled receptors family 1 profile domain-containing protein</fullName>
    </recommendedName>
</protein>
<dbReference type="SMART" id="SM01381">
    <property type="entry name" value="7TM_GPCR_Srsx"/>
    <property type="match status" value="1"/>
</dbReference>
<dbReference type="PRINTS" id="PR00358">
    <property type="entry name" value="BOMBESINR"/>
</dbReference>
<dbReference type="Proteomes" id="UP000007819">
    <property type="component" value="Chromosome A2"/>
</dbReference>
<comment type="subcellular location">
    <subcellularLocation>
        <location evidence="1">Cell membrane</location>
        <topology evidence="1">Multi-pass membrane protein</topology>
    </subcellularLocation>
</comment>
<evidence type="ECO:0000256" key="8">
    <source>
        <dbReference type="ARBA" id="ARBA00023157"/>
    </source>
</evidence>
<keyword evidence="9 12" id="KW-0675">Receptor</keyword>
<keyword evidence="3" id="KW-1003">Cell membrane</keyword>
<feature type="transmembrane region" description="Helical" evidence="13">
    <location>
        <begin position="152"/>
        <end position="172"/>
    </location>
</feature>
<dbReference type="PRINTS" id="PR00237">
    <property type="entry name" value="GPCRRHODOPSN"/>
</dbReference>
<dbReference type="Pfam" id="PF00001">
    <property type="entry name" value="7tm_1"/>
    <property type="match status" value="1"/>
</dbReference>
<reference evidence="16" key="1">
    <citation type="submission" date="2010-06" db="EMBL/GenBank/DDBJ databases">
        <authorList>
            <person name="Jiang H."/>
            <person name="Abraham K."/>
            <person name="Ali S."/>
            <person name="Alsbrooks S.L."/>
            <person name="Anim B.N."/>
            <person name="Anosike U.S."/>
            <person name="Attaway T."/>
            <person name="Bandaranaike D.P."/>
            <person name="Battles P.K."/>
            <person name="Bell S.N."/>
            <person name="Bell A.V."/>
            <person name="Beltran B."/>
            <person name="Bickham C."/>
            <person name="Bustamante Y."/>
            <person name="Caleb T."/>
            <person name="Canada A."/>
            <person name="Cardenas V."/>
            <person name="Carter K."/>
            <person name="Chacko J."/>
            <person name="Chandrabose M.N."/>
            <person name="Chavez D."/>
            <person name="Chavez A."/>
            <person name="Chen L."/>
            <person name="Chu H.-S."/>
            <person name="Claassen K.J."/>
            <person name="Cockrell R."/>
            <person name="Collins M."/>
            <person name="Cooper J.A."/>
            <person name="Cree A."/>
            <person name="Curry S.M."/>
            <person name="Da Y."/>
            <person name="Dao M.D."/>
            <person name="Das B."/>
            <person name="Davila M.-L."/>
            <person name="Davy-Carroll L."/>
            <person name="Denson S."/>
            <person name="Dinh H."/>
            <person name="Ebong V.E."/>
            <person name="Edwards J.R."/>
            <person name="Egan A."/>
            <person name="El-Daye J."/>
            <person name="Escobedo L."/>
            <person name="Fernandez S."/>
            <person name="Fernando P.R."/>
            <person name="Flagg N."/>
            <person name="Forbes L.D."/>
            <person name="Fowler R.G."/>
            <person name="Fu Q."/>
            <person name="Gabisi R.A."/>
            <person name="Ganer J."/>
            <person name="Garbino Pronczuk A."/>
            <person name="Garcia R.M."/>
            <person name="Garner T."/>
            <person name="Garrett T.E."/>
            <person name="Gonzalez D.A."/>
            <person name="Hamid H."/>
            <person name="Hawkins E.S."/>
            <person name="Hirani K."/>
            <person name="Hogues M.E."/>
            <person name="Hollins B."/>
            <person name="Hsiao C.-H."/>
            <person name="Jabil R."/>
            <person name="James M.L."/>
            <person name="Jhangiani S.N."/>
            <person name="Johnson B."/>
            <person name="Johnson Q."/>
            <person name="Joshi V."/>
            <person name="Kalu J.B."/>
            <person name="Kam C."/>
            <person name="Kashfia A."/>
            <person name="Keebler J."/>
            <person name="Kisamo H."/>
            <person name="Kovar C.L."/>
            <person name="Lago L.A."/>
            <person name="Lai C.-Y."/>
            <person name="Laidlaw J."/>
            <person name="Lara F."/>
            <person name="Le T.-K."/>
            <person name="Lee S.L."/>
            <person name="Legall F.H."/>
            <person name="Lemon S.J."/>
            <person name="Lewis L.R."/>
            <person name="Li B."/>
            <person name="Liu Y."/>
            <person name="Liu Y.-S."/>
            <person name="Lopez J."/>
            <person name="Lozado R.J."/>
            <person name="Lu J."/>
            <person name="Madu R.C."/>
            <person name="Maheshwari M."/>
            <person name="Maheshwari R."/>
            <person name="Malloy K."/>
            <person name="Martinez E."/>
            <person name="Mathew T."/>
            <person name="Mercado I.C."/>
            <person name="Mercado C."/>
            <person name="Meyer B."/>
            <person name="Montgomery K."/>
            <person name="Morgan M.B."/>
            <person name="Munidasa M."/>
            <person name="Nazareth L.V."/>
            <person name="Nelson J."/>
            <person name="Ng B.M."/>
            <person name="Nguyen N.B."/>
            <person name="Nguyen P.Q."/>
            <person name="Nguyen T."/>
            <person name="Obregon M."/>
            <person name="Okwuonu G.O."/>
            <person name="Onwere C.G."/>
            <person name="Orozco G."/>
            <person name="Parra A."/>
            <person name="Patel S."/>
            <person name="Patil S."/>
            <person name="Perez A."/>
            <person name="Perez Y."/>
            <person name="Pham C."/>
            <person name="Primus E.L."/>
            <person name="Pu L.-L."/>
            <person name="Puazo M."/>
            <person name="Qin X."/>
            <person name="Quiroz J.B."/>
            <person name="Reese J."/>
            <person name="Richards S."/>
            <person name="Rives C.M."/>
            <person name="Robberts R."/>
            <person name="Ruiz S.J."/>
            <person name="Ruiz M.J."/>
            <person name="Santibanez J."/>
            <person name="Schneider B.W."/>
            <person name="Sisson I."/>
            <person name="Smith M."/>
            <person name="Sodergren E."/>
            <person name="Song X.-Z."/>
            <person name="Song B.B."/>
            <person name="Summersgill H."/>
            <person name="Thelus R."/>
            <person name="Thornton R.D."/>
            <person name="Trejos Z.Y."/>
            <person name="Usmani K."/>
            <person name="Vattathil S."/>
            <person name="Villasana D."/>
            <person name="Walker D.L."/>
            <person name="Wang S."/>
            <person name="Wang K."/>
            <person name="White C.S."/>
            <person name="Williams A.C."/>
            <person name="Williamson J."/>
            <person name="Wilson K."/>
            <person name="Woghiren I.O."/>
            <person name="Woodworth J.R."/>
            <person name="Worley K.C."/>
            <person name="Wright R.A."/>
            <person name="Wu W."/>
            <person name="Young L."/>
            <person name="Zhang L."/>
            <person name="Zhang J."/>
            <person name="Zhu Y."/>
            <person name="Muzny D.M."/>
            <person name="Weinstock G."/>
            <person name="Gibbs R.A."/>
        </authorList>
    </citation>
    <scope>NUCLEOTIDE SEQUENCE [LARGE SCALE GENOMIC DNA]</scope>
    <source>
        <strain evidence="16">LSR1</strain>
    </source>
</reference>
<evidence type="ECO:0000256" key="6">
    <source>
        <dbReference type="ARBA" id="ARBA00023040"/>
    </source>
</evidence>
<dbReference type="AlphaFoldDB" id="A0A8R2A2Y1"/>
<evidence type="ECO:0000256" key="4">
    <source>
        <dbReference type="ARBA" id="ARBA00022692"/>
    </source>
</evidence>
<evidence type="ECO:0000256" key="2">
    <source>
        <dbReference type="ARBA" id="ARBA00010663"/>
    </source>
</evidence>
<evidence type="ECO:0000256" key="7">
    <source>
        <dbReference type="ARBA" id="ARBA00023136"/>
    </source>
</evidence>
<evidence type="ECO:0000313" key="15">
    <source>
        <dbReference type="EnsemblMetazoa" id="XP_001947155.2"/>
    </source>
</evidence>
<keyword evidence="5 13" id="KW-1133">Transmembrane helix</keyword>
<keyword evidence="7 13" id="KW-0472">Membrane</keyword>
<evidence type="ECO:0000256" key="12">
    <source>
        <dbReference type="RuleBase" id="RU000688"/>
    </source>
</evidence>
<dbReference type="OrthoDB" id="10049706at2759"/>
<keyword evidence="6 12" id="KW-0297">G-protein coupled receptor</keyword>
<feature type="transmembrane region" description="Helical" evidence="13">
    <location>
        <begin position="113"/>
        <end position="131"/>
    </location>
</feature>
<keyword evidence="4 12" id="KW-0812">Transmembrane</keyword>
<keyword evidence="8" id="KW-1015">Disulfide bond</keyword>
<dbReference type="PROSITE" id="PS00237">
    <property type="entry name" value="G_PROTEIN_RECEP_F1_1"/>
    <property type="match status" value="1"/>
</dbReference>
<evidence type="ECO:0000256" key="3">
    <source>
        <dbReference type="ARBA" id="ARBA00022475"/>
    </source>
</evidence>